<evidence type="ECO:0000313" key="10">
    <source>
        <dbReference type="Proteomes" id="UP000185608"/>
    </source>
</evidence>
<feature type="transmembrane region" description="Helical" evidence="7">
    <location>
        <begin position="94"/>
        <end position="115"/>
    </location>
</feature>
<gene>
    <name evidence="9" type="ORF">HSR6_0499</name>
    <name evidence="8" type="ORF">HTSR_0515</name>
</gene>
<evidence type="ECO:0000256" key="4">
    <source>
        <dbReference type="ARBA" id="ARBA00022692"/>
    </source>
</evidence>
<feature type="transmembrane region" description="Helical" evidence="7">
    <location>
        <begin position="21"/>
        <end position="41"/>
    </location>
</feature>
<dbReference type="Proteomes" id="UP000185608">
    <property type="component" value="Chromosome"/>
</dbReference>
<dbReference type="InterPro" id="IPR005614">
    <property type="entry name" value="NrfD-like"/>
</dbReference>
<accession>A0A1J1ABK8</accession>
<keyword evidence="3" id="KW-1003">Cell membrane</keyword>
<dbReference type="Pfam" id="PF03916">
    <property type="entry name" value="NrfD"/>
    <property type="match status" value="1"/>
</dbReference>
<evidence type="ECO:0000256" key="1">
    <source>
        <dbReference type="ARBA" id="ARBA00004651"/>
    </source>
</evidence>
<evidence type="ECO:0000256" key="7">
    <source>
        <dbReference type="SAM" id="Phobius"/>
    </source>
</evidence>
<keyword evidence="11" id="KW-1185">Reference proteome</keyword>
<reference evidence="11" key="2">
    <citation type="submission" date="2016-08" db="EMBL/GenBank/DDBJ databases">
        <title>Discovery of first anaerobic lithoheterotrophic haloarchae widely represented in hypersaline habitats.</title>
        <authorList>
            <person name="Sorokin D.Y."/>
            <person name="Kublanov I.V."/>
            <person name="Roman P."/>
            <person name="Sinninghe Damste J.S."/>
            <person name="Golyshin P.N."/>
            <person name="Rojo D."/>
            <person name="Ciordia S."/>
            <person name="Mena Md.C."/>
            <person name="Ferrer M."/>
            <person name="Smedile F."/>
            <person name="Messina E."/>
            <person name="La Cono V."/>
            <person name="Yakimov M.M."/>
        </authorList>
    </citation>
    <scope>NUCLEOTIDE SEQUENCE [LARGE SCALE GENOMIC DNA]</scope>
    <source>
        <strain evidence="11">HSR6</strain>
    </source>
</reference>
<evidence type="ECO:0000256" key="5">
    <source>
        <dbReference type="ARBA" id="ARBA00022989"/>
    </source>
</evidence>
<dbReference type="EMBL" id="CP016070">
    <property type="protein sequence ID" value="AOW79711.1"/>
    <property type="molecule type" value="Genomic_DNA"/>
</dbReference>
<evidence type="ECO:0000256" key="6">
    <source>
        <dbReference type="ARBA" id="ARBA00023136"/>
    </source>
</evidence>
<dbReference type="KEGG" id="hhsr:HSR6_0499"/>
<feature type="transmembrane region" description="Helical" evidence="7">
    <location>
        <begin position="222"/>
        <end position="245"/>
    </location>
</feature>
<sequence length="435" mass="46592">MAADTSADRGGILAVDSFGTLGKVWLGFLGLLILGGAVAWFQQIQLGLAATGMRNVFSWGLYIMLFVLFVGLSAGGLIISSAPKFFHSDKYESLARFGVLLSLGCIAVAGLMILPDLGRPGRIYQFITSPDVRSPMVWDFTIVLLYGLFNVGYLWLLTRRDLAARGSSLALGVKDTIAGRKRDRKLAFWSAAFALPLAVMLHSVTGWIFATQMGRGDWFSPLVAPTFIAKALVSGLGLLLVAAIAADRLTNFEFDAELRTRLGKFLGVFLAIHVVYLLAAERLPHAWASNFEFWAITSGFLIGDTSYFWLWTVVGGAIPIALLAIPSLRKQAWAVLVAGGLAVFGVVFEGVRLIFVGYESVNISLAPGVSVGDYGGLGSTVWAVTGVYTPTLIEIVVAAGLMAFGALIVTLGLRIVPVQSQSVREPTMTDGGTEK</sequence>
<comment type="subcellular location">
    <subcellularLocation>
        <location evidence="1">Cell membrane</location>
        <topology evidence="1">Multi-pass membrane protein</topology>
    </subcellularLocation>
</comment>
<dbReference type="PANTHER" id="PTHR34856:SF2">
    <property type="entry name" value="PROTEIN NRFD"/>
    <property type="match status" value="1"/>
</dbReference>
<keyword evidence="4 7" id="KW-0812">Transmembrane</keyword>
<evidence type="ECO:0000313" key="9">
    <source>
        <dbReference type="EMBL" id="APE94961.1"/>
    </source>
</evidence>
<reference evidence="8 10" key="1">
    <citation type="submission" date="2016-06" db="EMBL/GenBank/DDBJ databases">
        <title>Discovery of anaerobic lithoheterotrophic haloarchaeon capable of sulfur respiration by hydrogen and formate.</title>
        <authorList>
            <person name="Sorokin D.Y."/>
            <person name="Kublanov I.V."/>
            <person name="Roman P."/>
            <person name="Sinninghe Damste J.S."/>
            <person name="Golyshin P.N."/>
            <person name="Rojo D."/>
            <person name="Ciordia S."/>
            <person name="Mena Md.C."/>
            <person name="Ferrer M."/>
            <person name="Smedile F."/>
            <person name="Messina E."/>
            <person name="La Cono V."/>
            <person name="Yakimov M.M."/>
        </authorList>
    </citation>
    <scope>NUCLEOTIDE SEQUENCE [LARGE SCALE GENOMIC DNA]</scope>
    <source>
        <strain evidence="8 10">HTSR1</strain>
    </source>
</reference>
<feature type="transmembrane region" description="Helical" evidence="7">
    <location>
        <begin position="135"/>
        <end position="156"/>
    </location>
</feature>
<dbReference type="InterPro" id="IPR052049">
    <property type="entry name" value="Electron_transfer_protein"/>
</dbReference>
<dbReference type="PATRIC" id="fig|1855411.3.peg.510"/>
<dbReference type="OrthoDB" id="266751at2157"/>
<feature type="transmembrane region" description="Helical" evidence="7">
    <location>
        <begin position="307"/>
        <end position="325"/>
    </location>
</feature>
<proteinExistence type="inferred from homology"/>
<comment type="similarity">
    <text evidence="2">Belongs to the NrfD family.</text>
</comment>
<dbReference type="AlphaFoldDB" id="A0A1D8S301"/>
<feature type="transmembrane region" description="Helical" evidence="7">
    <location>
        <begin position="186"/>
        <end position="210"/>
    </location>
</feature>
<keyword evidence="6 7" id="KW-0472">Membrane</keyword>
<dbReference type="PANTHER" id="PTHR34856">
    <property type="entry name" value="PROTEIN NRFD"/>
    <property type="match status" value="1"/>
</dbReference>
<feature type="transmembrane region" description="Helical" evidence="7">
    <location>
        <begin position="332"/>
        <end position="355"/>
    </location>
</feature>
<dbReference type="GeneID" id="30417022"/>
<dbReference type="STRING" id="1873524.HSR6_0499"/>
<dbReference type="Gene3D" id="1.20.1630.10">
    <property type="entry name" value="Formate dehydrogenase/DMSO reductase domain"/>
    <property type="match status" value="1"/>
</dbReference>
<feature type="transmembrane region" description="Helical" evidence="7">
    <location>
        <begin position="265"/>
        <end position="287"/>
    </location>
</feature>
<name>A0A1D8S301_9EURY</name>
<dbReference type="KEGG" id="halh:HTSR_0515"/>
<evidence type="ECO:0000313" key="11">
    <source>
        <dbReference type="Proteomes" id="UP000186165"/>
    </source>
</evidence>
<keyword evidence="5 7" id="KW-1133">Transmembrane helix</keyword>
<evidence type="ECO:0000256" key="3">
    <source>
        <dbReference type="ARBA" id="ARBA00022475"/>
    </source>
</evidence>
<evidence type="ECO:0000256" key="2">
    <source>
        <dbReference type="ARBA" id="ARBA00008929"/>
    </source>
</evidence>
<organism evidence="8 10">
    <name type="scientific">Halodesulfurarchaeum formicicum</name>
    <dbReference type="NCBI Taxonomy" id="1873524"/>
    <lineage>
        <taxon>Archaea</taxon>
        <taxon>Methanobacteriati</taxon>
        <taxon>Methanobacteriota</taxon>
        <taxon>Stenosarchaea group</taxon>
        <taxon>Halobacteria</taxon>
        <taxon>Halobacteriales</taxon>
        <taxon>Halobacteriaceae</taxon>
        <taxon>Halodesulfurarchaeum</taxon>
    </lineage>
</organism>
<dbReference type="GO" id="GO:0005886">
    <property type="term" value="C:plasma membrane"/>
    <property type="evidence" value="ECO:0007669"/>
    <property type="project" value="UniProtKB-SubCell"/>
</dbReference>
<evidence type="ECO:0000313" key="8">
    <source>
        <dbReference type="EMBL" id="AOW79711.1"/>
    </source>
</evidence>
<accession>A0A1D8S301</accession>
<dbReference type="RefSeq" id="WP_070364460.1">
    <property type="nucleotide sequence ID" value="NZ_CP016070.1"/>
</dbReference>
<dbReference type="Proteomes" id="UP000186165">
    <property type="component" value="Chromosome"/>
</dbReference>
<feature type="transmembrane region" description="Helical" evidence="7">
    <location>
        <begin position="61"/>
        <end position="82"/>
    </location>
</feature>
<feature type="transmembrane region" description="Helical" evidence="7">
    <location>
        <begin position="395"/>
        <end position="416"/>
    </location>
</feature>
<dbReference type="EMBL" id="CP016804">
    <property type="protein sequence ID" value="APE94961.1"/>
    <property type="molecule type" value="Genomic_DNA"/>
</dbReference>
<reference evidence="9" key="3">
    <citation type="journal article" date="2017" name="ISME J.">
        <title>Discovery of anaerobic lithoheterotrophic haloarchaea, ubiquitous in hypersaline habitats.</title>
        <authorList>
            <person name="Sorokin D.Y."/>
            <person name="Messina E."/>
            <person name="Smedile F."/>
            <person name="Roman P."/>
            <person name="Damste J.S.S."/>
            <person name="Ciordia S."/>
            <person name="Mena M.C."/>
            <person name="Ferrer M."/>
            <person name="Golyshin P.N."/>
            <person name="Kublanov I.V."/>
            <person name="Samarov N.I."/>
            <person name="Toshchakov S.V."/>
            <person name="La Cono V."/>
            <person name="Yakimov M.M."/>
        </authorList>
    </citation>
    <scope>NUCLEOTIDE SEQUENCE</scope>
    <source>
        <strain evidence="9">HSR6</strain>
    </source>
</reference>
<protein>
    <submittedName>
        <fullName evidence="8">Polysulfide reductase NrfD</fullName>
    </submittedName>
</protein>